<feature type="compositionally biased region" description="Low complexity" evidence="9">
    <location>
        <begin position="1"/>
        <end position="13"/>
    </location>
</feature>
<evidence type="ECO:0000256" key="6">
    <source>
        <dbReference type="ARBA" id="ARBA00022777"/>
    </source>
</evidence>
<evidence type="ECO:0000259" key="10">
    <source>
        <dbReference type="PROSITE" id="PS50011"/>
    </source>
</evidence>
<evidence type="ECO:0000313" key="12">
    <source>
        <dbReference type="Proteomes" id="UP001634007"/>
    </source>
</evidence>
<evidence type="ECO:0000256" key="7">
    <source>
        <dbReference type="ARBA" id="ARBA00022840"/>
    </source>
</evidence>
<dbReference type="Pfam" id="PF07714">
    <property type="entry name" value="PK_Tyr_Ser-Thr"/>
    <property type="match status" value="1"/>
</dbReference>
<accession>A0ABD3KCM3</accession>
<proteinExistence type="predicted"/>
<dbReference type="EMBL" id="JBJKBG010000006">
    <property type="protein sequence ID" value="KAL3736449.1"/>
    <property type="molecule type" value="Genomic_DNA"/>
</dbReference>
<evidence type="ECO:0000256" key="4">
    <source>
        <dbReference type="ARBA" id="ARBA00022679"/>
    </source>
</evidence>
<evidence type="ECO:0000256" key="2">
    <source>
        <dbReference type="ARBA" id="ARBA00012513"/>
    </source>
</evidence>
<keyword evidence="6" id="KW-0418">Kinase</keyword>
<dbReference type="GO" id="GO:0005886">
    <property type="term" value="C:plasma membrane"/>
    <property type="evidence" value="ECO:0007669"/>
    <property type="project" value="UniProtKB-SubCell"/>
</dbReference>
<evidence type="ECO:0000256" key="3">
    <source>
        <dbReference type="ARBA" id="ARBA00022475"/>
    </source>
</evidence>
<organism evidence="11 12">
    <name type="scientific">Eucalyptus globulus</name>
    <name type="common">Tasmanian blue gum</name>
    <dbReference type="NCBI Taxonomy" id="34317"/>
    <lineage>
        <taxon>Eukaryota</taxon>
        <taxon>Viridiplantae</taxon>
        <taxon>Streptophyta</taxon>
        <taxon>Embryophyta</taxon>
        <taxon>Tracheophyta</taxon>
        <taxon>Spermatophyta</taxon>
        <taxon>Magnoliopsida</taxon>
        <taxon>eudicotyledons</taxon>
        <taxon>Gunneridae</taxon>
        <taxon>Pentapetalae</taxon>
        <taxon>rosids</taxon>
        <taxon>malvids</taxon>
        <taxon>Myrtales</taxon>
        <taxon>Myrtaceae</taxon>
        <taxon>Myrtoideae</taxon>
        <taxon>Eucalypteae</taxon>
        <taxon>Eucalyptus</taxon>
    </lineage>
</organism>
<gene>
    <name evidence="11" type="ORF">ACJRO7_025403</name>
</gene>
<keyword evidence="7 8" id="KW-0067">ATP-binding</keyword>
<feature type="domain" description="Protein kinase" evidence="10">
    <location>
        <begin position="110"/>
        <end position="405"/>
    </location>
</feature>
<keyword evidence="4" id="KW-0808">Transferase</keyword>
<feature type="binding site" evidence="8">
    <location>
        <position position="149"/>
    </location>
    <ligand>
        <name>ATP</name>
        <dbReference type="ChEBI" id="CHEBI:30616"/>
    </ligand>
</feature>
<keyword evidence="3" id="KW-1003">Cell membrane</keyword>
<evidence type="ECO:0000256" key="1">
    <source>
        <dbReference type="ARBA" id="ARBA00004236"/>
    </source>
</evidence>
<keyword evidence="3" id="KW-0472">Membrane</keyword>
<dbReference type="Gene3D" id="1.10.510.10">
    <property type="entry name" value="Transferase(Phosphotransferase) domain 1"/>
    <property type="match status" value="1"/>
</dbReference>
<evidence type="ECO:0000256" key="8">
    <source>
        <dbReference type="PROSITE-ProRule" id="PRU10141"/>
    </source>
</evidence>
<feature type="region of interest" description="Disordered" evidence="9">
    <location>
        <begin position="1"/>
        <end position="79"/>
    </location>
</feature>
<dbReference type="Gene3D" id="3.30.200.20">
    <property type="entry name" value="Phosphorylase Kinase, domain 1"/>
    <property type="match status" value="1"/>
</dbReference>
<comment type="caution">
    <text evidence="11">The sequence shown here is derived from an EMBL/GenBank/DDBJ whole genome shotgun (WGS) entry which is preliminary data.</text>
</comment>
<dbReference type="GO" id="GO:0005524">
    <property type="term" value="F:ATP binding"/>
    <property type="evidence" value="ECO:0007669"/>
    <property type="project" value="UniProtKB-UniRule"/>
</dbReference>
<dbReference type="FunFam" id="3.30.200.20:FF:000228">
    <property type="entry name" value="Serine/threonine-protein kinase BIK1"/>
    <property type="match status" value="1"/>
</dbReference>
<keyword evidence="12" id="KW-1185">Reference proteome</keyword>
<sequence>MVFAGPSSPSSTDSDTESVAKVEKRGWKLGKSSDQLRRKALRGLSASRGLTKSPKVSPKVKQDASVGSKNGKLPAASSSGTDEALAAAKVIMPNLKMYTLAELKSATRSFSTDTILGEGKFGRVFKGWVDENTLVPSHVGNGIPVAIKKYNPDSHQGLCKWKSEVKFLGKFSHPNLVRLLGYCWEDNHYLLVYEYIQRESLENHLFTKGAEPLPWDVRLKIAIGAARGLHFLHTSENNAIYGLFKSSNILLDADYNAKLSDFGLAKLGPAREDSRVTKLEEEEEVIERYVYERYVYAAPEYIATGHLYVKSDVYGFGVILLEMLTGLQTLHLTCSSSQQNPVEWARPWLHDKRKLRTIMDPRLEARYPMKAATQTAELTLKCLEGYPEARPSMDEVLATLEHIDIIREKKKEAKASTSSGPPFH</sequence>
<dbReference type="InterPro" id="IPR050823">
    <property type="entry name" value="Plant_Ser_Thr_Prot_Kinase"/>
</dbReference>
<dbReference type="Proteomes" id="UP001634007">
    <property type="component" value="Unassembled WGS sequence"/>
</dbReference>
<dbReference type="PROSITE" id="PS00107">
    <property type="entry name" value="PROTEIN_KINASE_ATP"/>
    <property type="match status" value="1"/>
</dbReference>
<evidence type="ECO:0000256" key="5">
    <source>
        <dbReference type="ARBA" id="ARBA00022741"/>
    </source>
</evidence>
<comment type="subcellular location">
    <subcellularLocation>
        <location evidence="1">Cell membrane</location>
    </subcellularLocation>
</comment>
<dbReference type="InterPro" id="IPR017441">
    <property type="entry name" value="Protein_kinase_ATP_BS"/>
</dbReference>
<dbReference type="EC" id="2.7.11.1" evidence="2"/>
<dbReference type="InterPro" id="IPR011009">
    <property type="entry name" value="Kinase-like_dom_sf"/>
</dbReference>
<dbReference type="InterPro" id="IPR000719">
    <property type="entry name" value="Prot_kinase_dom"/>
</dbReference>
<dbReference type="GO" id="GO:0004674">
    <property type="term" value="F:protein serine/threonine kinase activity"/>
    <property type="evidence" value="ECO:0007669"/>
    <property type="project" value="UniProtKB-EC"/>
</dbReference>
<keyword evidence="5 8" id="KW-0547">Nucleotide-binding</keyword>
<dbReference type="PANTHER" id="PTHR45621">
    <property type="entry name" value="OS01G0588500 PROTEIN-RELATED"/>
    <property type="match status" value="1"/>
</dbReference>
<dbReference type="AlphaFoldDB" id="A0ABD3KCM3"/>
<evidence type="ECO:0000313" key="11">
    <source>
        <dbReference type="EMBL" id="KAL3736449.1"/>
    </source>
</evidence>
<reference evidence="11 12" key="1">
    <citation type="submission" date="2024-11" db="EMBL/GenBank/DDBJ databases">
        <title>Chromosome-level genome assembly of Eucalyptus globulus Labill. provides insights into its genome evolution.</title>
        <authorList>
            <person name="Li X."/>
        </authorList>
    </citation>
    <scope>NUCLEOTIDE SEQUENCE [LARGE SCALE GENOMIC DNA]</scope>
    <source>
        <strain evidence="11">CL2024</strain>
        <tissue evidence="11">Fresh tender leaves</tissue>
    </source>
</reference>
<protein>
    <recommendedName>
        <fullName evidence="2">non-specific serine/threonine protein kinase</fullName>
        <ecNumber evidence="2">2.7.11.1</ecNumber>
    </recommendedName>
</protein>
<dbReference type="PROSITE" id="PS50011">
    <property type="entry name" value="PROTEIN_KINASE_DOM"/>
    <property type="match status" value="1"/>
</dbReference>
<dbReference type="SUPFAM" id="SSF56112">
    <property type="entry name" value="Protein kinase-like (PK-like)"/>
    <property type="match status" value="1"/>
</dbReference>
<evidence type="ECO:0000256" key="9">
    <source>
        <dbReference type="SAM" id="MobiDB-lite"/>
    </source>
</evidence>
<name>A0ABD3KCM3_EUCGL</name>
<dbReference type="InterPro" id="IPR001245">
    <property type="entry name" value="Ser-Thr/Tyr_kinase_cat_dom"/>
</dbReference>